<dbReference type="OrthoDB" id="196040at2759"/>
<accession>A0A9W6WPI2</accession>
<gene>
    <name evidence="1" type="ORF">Plil01_000313500</name>
</gene>
<keyword evidence="2" id="KW-1185">Reference proteome</keyword>
<reference evidence="1" key="1">
    <citation type="submission" date="2023-04" db="EMBL/GenBank/DDBJ databases">
        <title>Phytophthora lilii NBRC 32176.</title>
        <authorList>
            <person name="Ichikawa N."/>
            <person name="Sato H."/>
            <person name="Tonouchi N."/>
        </authorList>
    </citation>
    <scope>NUCLEOTIDE SEQUENCE</scope>
    <source>
        <strain evidence="1">NBRC 32176</strain>
    </source>
</reference>
<evidence type="ECO:0000313" key="2">
    <source>
        <dbReference type="Proteomes" id="UP001165083"/>
    </source>
</evidence>
<organism evidence="1 2">
    <name type="scientific">Phytophthora lilii</name>
    <dbReference type="NCBI Taxonomy" id="2077276"/>
    <lineage>
        <taxon>Eukaryota</taxon>
        <taxon>Sar</taxon>
        <taxon>Stramenopiles</taxon>
        <taxon>Oomycota</taxon>
        <taxon>Peronosporomycetes</taxon>
        <taxon>Peronosporales</taxon>
        <taxon>Peronosporaceae</taxon>
        <taxon>Phytophthora</taxon>
    </lineage>
</organism>
<proteinExistence type="predicted"/>
<protein>
    <submittedName>
        <fullName evidence="1">Unnamed protein product</fullName>
    </submittedName>
</protein>
<sequence length="173" mass="18458">MPIAIGSTSITGAALSAQSNKIDIGGKSTSDITIGASTVSIGSDASVINLSGSVTINGKALDGRRLSEDDWSETRGKQFGYLNAVRMVVAVARTEPWTTFTLRWDNGFSSEPKSYQVDKQRMLVVDSAVGDDGKVDTRHLQVSLHIASVVLSVKSDDLLDTVRPSKIRYVLAA</sequence>
<dbReference type="AlphaFoldDB" id="A0A9W6WPI2"/>
<comment type="caution">
    <text evidence="1">The sequence shown here is derived from an EMBL/GenBank/DDBJ whole genome shotgun (WGS) entry which is preliminary data.</text>
</comment>
<name>A0A9W6WPI2_9STRA</name>
<evidence type="ECO:0000313" key="1">
    <source>
        <dbReference type="EMBL" id="GMF12537.1"/>
    </source>
</evidence>
<dbReference type="EMBL" id="BSXW01000124">
    <property type="protein sequence ID" value="GMF12537.1"/>
    <property type="molecule type" value="Genomic_DNA"/>
</dbReference>
<dbReference type="Proteomes" id="UP001165083">
    <property type="component" value="Unassembled WGS sequence"/>
</dbReference>